<evidence type="ECO:0000313" key="15">
    <source>
        <dbReference type="Proteomes" id="UP000229263"/>
    </source>
</evidence>
<evidence type="ECO:0000256" key="10">
    <source>
        <dbReference type="ARBA" id="ARBA00023270"/>
    </source>
</evidence>
<gene>
    <name evidence="12" type="primary">dapA</name>
    <name evidence="14" type="ORF">ATK23_0496</name>
</gene>
<dbReference type="InterPro" id="IPR013785">
    <property type="entry name" value="Aldolase_TIM"/>
</dbReference>
<comment type="caution">
    <text evidence="14">The sequence shown here is derived from an EMBL/GenBank/DDBJ whole genome shotgun (WGS) entry which is preliminary data.</text>
</comment>
<dbReference type="CDD" id="cd00950">
    <property type="entry name" value="DHDPS"/>
    <property type="match status" value="1"/>
</dbReference>
<dbReference type="PROSITE" id="PS00666">
    <property type="entry name" value="DHDPS_2"/>
    <property type="match status" value="1"/>
</dbReference>
<dbReference type="InterPro" id="IPR005263">
    <property type="entry name" value="DapA"/>
</dbReference>
<evidence type="ECO:0000256" key="1">
    <source>
        <dbReference type="ARBA" id="ARBA00003294"/>
    </source>
</evidence>
<dbReference type="NCBIfam" id="TIGR00674">
    <property type="entry name" value="dapA"/>
    <property type="match status" value="1"/>
</dbReference>
<dbReference type="SUPFAM" id="SSF51569">
    <property type="entry name" value="Aldolase"/>
    <property type="match status" value="1"/>
</dbReference>
<evidence type="ECO:0000256" key="2">
    <source>
        <dbReference type="ARBA" id="ARBA00005120"/>
    </source>
</evidence>
<comment type="catalytic activity">
    <reaction evidence="11 12">
        <text>L-aspartate 4-semialdehyde + pyruvate = (2S,4S)-4-hydroxy-2,3,4,5-tetrahydrodipicolinate + H2O + H(+)</text>
        <dbReference type="Rhea" id="RHEA:34171"/>
        <dbReference type="ChEBI" id="CHEBI:15361"/>
        <dbReference type="ChEBI" id="CHEBI:15377"/>
        <dbReference type="ChEBI" id="CHEBI:15378"/>
        <dbReference type="ChEBI" id="CHEBI:67139"/>
        <dbReference type="ChEBI" id="CHEBI:537519"/>
        <dbReference type="EC" id="4.3.3.7"/>
    </reaction>
</comment>
<dbReference type="PRINTS" id="PR00146">
    <property type="entry name" value="DHPICSNTHASE"/>
</dbReference>
<evidence type="ECO:0000256" key="3">
    <source>
        <dbReference type="ARBA" id="ARBA00007592"/>
    </source>
</evidence>
<feature type="binding site" evidence="12">
    <location>
        <position position="220"/>
    </location>
    <ligand>
        <name>pyruvate</name>
        <dbReference type="ChEBI" id="CHEBI:15361"/>
    </ligand>
</feature>
<dbReference type="PANTHER" id="PTHR12128:SF66">
    <property type="entry name" value="4-HYDROXY-2-OXOGLUTARATE ALDOLASE, MITOCHONDRIAL"/>
    <property type="match status" value="1"/>
</dbReference>
<keyword evidence="15" id="KW-1185">Reference proteome</keyword>
<evidence type="ECO:0000313" key="14">
    <source>
        <dbReference type="EMBL" id="PJJ43313.1"/>
    </source>
</evidence>
<comment type="caution">
    <text evidence="12">Was originally thought to be a dihydrodipicolinate synthase (DHDPS), catalyzing the condensation of (S)-aspartate-beta-semialdehyde [(S)-ASA] and pyruvate to dihydrodipicolinate (DHDP). However, it was shown in E.coli that the product of the enzymatic reaction is not dihydrodipicolinate but in fact (4S)-4-hydroxy-2,3,4,5-tetrahydro-(2S)-dipicolinic acid (HTPA), and that the consecutive dehydration reaction leading to DHDP is not spontaneous but catalyzed by DapB.</text>
</comment>
<organism evidence="14 15">
    <name type="scientific">Glutamicibacter mysorens</name>
    <dbReference type="NCBI Taxonomy" id="257984"/>
    <lineage>
        <taxon>Bacteria</taxon>
        <taxon>Bacillati</taxon>
        <taxon>Actinomycetota</taxon>
        <taxon>Actinomycetes</taxon>
        <taxon>Micrococcales</taxon>
        <taxon>Micrococcaceae</taxon>
        <taxon>Glutamicibacter</taxon>
    </lineage>
</organism>
<comment type="function">
    <text evidence="1 12">Catalyzes the condensation of (S)-aspartate-beta-semialdehyde [(S)-ASA] and pyruvate to 4-hydroxy-tetrahydrodipicolinate (HTPA).</text>
</comment>
<sequence>MRECRFNPMATSSIDKQAYPFGTVLTAMVTPFDEAGEVDYALAAKLATKLVDDGCDGLVVTGTTGETSTLTDEENIEMFRTVAKAVDGRAAVLAGSTTNDTRHSIKLSLAAKEAGVDGVLLTTPYYNKPSQAGVIAHVKAIAEAVELPIMLYDIPGRTGIALAPETIIELAKIPQVIALKDAKADYQSTTTVLANTDLHVYSGDDGLTLPLMAAGAVGVVSVTAHVAAAKYRTLVNAMHAGDLATARTTHFELDAIQRGIMGHIQGAVAAKYGLHWQGVLPNTVVRLPLLAPSDAELDAIRADLREGGWDL</sequence>
<keyword evidence="10 12" id="KW-0704">Schiff base</keyword>
<dbReference type="HAMAP" id="MF_00418">
    <property type="entry name" value="DapA"/>
    <property type="match status" value="1"/>
</dbReference>
<name>A0ABX4MWF7_9MICC</name>
<proteinExistence type="inferred from homology"/>
<comment type="subunit">
    <text evidence="12">Homotetramer; dimer of dimers.</text>
</comment>
<dbReference type="InterPro" id="IPR002220">
    <property type="entry name" value="DapA-like"/>
</dbReference>
<evidence type="ECO:0000256" key="7">
    <source>
        <dbReference type="ARBA" id="ARBA00022915"/>
    </source>
</evidence>
<keyword evidence="6 12" id="KW-0028">Amino-acid biosynthesis</keyword>
<dbReference type="Proteomes" id="UP000229263">
    <property type="component" value="Unassembled WGS sequence"/>
</dbReference>
<dbReference type="PANTHER" id="PTHR12128">
    <property type="entry name" value="DIHYDRODIPICOLINATE SYNTHASE"/>
    <property type="match status" value="1"/>
</dbReference>
<dbReference type="InterPro" id="IPR020625">
    <property type="entry name" value="Schiff_base-form_aldolases_AS"/>
</dbReference>
<keyword evidence="8 12" id="KW-0457">Lysine biosynthesis</keyword>
<evidence type="ECO:0000256" key="13">
    <source>
        <dbReference type="PIRNR" id="PIRNR001365"/>
    </source>
</evidence>
<comment type="similarity">
    <text evidence="3 12 13">Belongs to the DapA family.</text>
</comment>
<comment type="subcellular location">
    <subcellularLocation>
        <location evidence="12">Cytoplasm</location>
    </subcellularLocation>
</comment>
<keyword evidence="5 12" id="KW-0963">Cytoplasm</keyword>
<reference evidence="14 15" key="1">
    <citation type="submission" date="2017-11" db="EMBL/GenBank/DDBJ databases">
        <title>Sequencing the genomes of 1000 actinobacteria strains.</title>
        <authorList>
            <person name="Klenk H.-P."/>
        </authorList>
    </citation>
    <scope>NUCLEOTIDE SEQUENCE [LARGE SCALE GENOMIC DNA]</scope>
    <source>
        <strain evidence="14 15">DSM 12798</strain>
    </source>
</reference>
<feature type="site" description="Part of a proton relay during catalysis" evidence="12">
    <location>
        <position position="126"/>
    </location>
</feature>
<evidence type="ECO:0000256" key="8">
    <source>
        <dbReference type="ARBA" id="ARBA00023154"/>
    </source>
</evidence>
<feature type="active site" description="Proton donor/acceptor" evidence="12">
    <location>
        <position position="152"/>
    </location>
</feature>
<feature type="binding site" evidence="12">
    <location>
        <position position="64"/>
    </location>
    <ligand>
        <name>pyruvate</name>
        <dbReference type="ChEBI" id="CHEBI:15361"/>
    </ligand>
</feature>
<dbReference type="PIRSF" id="PIRSF001365">
    <property type="entry name" value="DHDPS"/>
    <property type="match status" value="1"/>
</dbReference>
<feature type="site" description="Part of a proton relay during catalysis" evidence="12">
    <location>
        <position position="63"/>
    </location>
</feature>
<comment type="pathway">
    <text evidence="2 12">Amino-acid biosynthesis; L-lysine biosynthesis via DAP pathway; (S)-tetrahydrodipicolinate from L-aspartate: step 3/4.</text>
</comment>
<dbReference type="SMART" id="SM01130">
    <property type="entry name" value="DHDPS"/>
    <property type="match status" value="1"/>
</dbReference>
<keyword evidence="9 12" id="KW-0456">Lyase</keyword>
<dbReference type="EC" id="4.3.3.7" evidence="4 12"/>
<dbReference type="Gene3D" id="3.20.20.70">
    <property type="entry name" value="Aldolase class I"/>
    <property type="match status" value="1"/>
</dbReference>
<evidence type="ECO:0000256" key="5">
    <source>
        <dbReference type="ARBA" id="ARBA00022490"/>
    </source>
</evidence>
<evidence type="ECO:0000256" key="9">
    <source>
        <dbReference type="ARBA" id="ARBA00023239"/>
    </source>
</evidence>
<dbReference type="Pfam" id="PF00701">
    <property type="entry name" value="DHDPS"/>
    <property type="match status" value="1"/>
</dbReference>
<accession>A0ABX4MWF7</accession>
<evidence type="ECO:0000256" key="12">
    <source>
        <dbReference type="HAMAP-Rule" id="MF_00418"/>
    </source>
</evidence>
<evidence type="ECO:0000256" key="4">
    <source>
        <dbReference type="ARBA" id="ARBA00012086"/>
    </source>
</evidence>
<keyword evidence="7 12" id="KW-0220">Diaminopimelate biosynthesis</keyword>
<dbReference type="EMBL" id="PGEY01000001">
    <property type="protein sequence ID" value="PJJ43313.1"/>
    <property type="molecule type" value="Genomic_DNA"/>
</dbReference>
<evidence type="ECO:0000256" key="11">
    <source>
        <dbReference type="ARBA" id="ARBA00047836"/>
    </source>
</evidence>
<evidence type="ECO:0000256" key="6">
    <source>
        <dbReference type="ARBA" id="ARBA00022605"/>
    </source>
</evidence>
<protein>
    <recommendedName>
        <fullName evidence="4 12">4-hydroxy-tetrahydrodipicolinate synthase</fullName>
        <shortName evidence="12">HTPA synthase</shortName>
        <ecNumber evidence="4 12">4.3.3.7</ecNumber>
    </recommendedName>
</protein>
<feature type="active site" description="Schiff-base intermediate with substrate" evidence="12">
    <location>
        <position position="180"/>
    </location>
</feature>